<dbReference type="Pfam" id="PF07905">
    <property type="entry name" value="PucR"/>
    <property type="match status" value="1"/>
</dbReference>
<dbReference type="InterPro" id="IPR042070">
    <property type="entry name" value="PucR_C-HTH_sf"/>
</dbReference>
<dbReference type="AlphaFoldDB" id="A0A4R1CH66"/>
<dbReference type="Pfam" id="PF13556">
    <property type="entry name" value="HTH_30"/>
    <property type="match status" value="1"/>
</dbReference>
<feature type="domain" description="Purine catabolism PurC-like" evidence="1">
    <location>
        <begin position="24"/>
        <end position="122"/>
    </location>
</feature>
<dbReference type="PANTHER" id="PTHR33744">
    <property type="entry name" value="CARBOHYDRATE DIACID REGULATOR"/>
    <property type="match status" value="1"/>
</dbReference>
<evidence type="ECO:0000313" key="4">
    <source>
        <dbReference type="Proteomes" id="UP000295453"/>
    </source>
</evidence>
<comment type="caution">
    <text evidence="3">The sequence shown here is derived from an EMBL/GenBank/DDBJ whole genome shotgun (WGS) entry which is preliminary data.</text>
</comment>
<dbReference type="InterPro" id="IPR012914">
    <property type="entry name" value="PucR_dom"/>
</dbReference>
<name>A0A4R1CH66_9ACTN</name>
<dbReference type="OrthoDB" id="8450798at2"/>
<evidence type="ECO:0000313" key="3">
    <source>
        <dbReference type="EMBL" id="TCJ30590.1"/>
    </source>
</evidence>
<accession>A0A4R1CH66</accession>
<dbReference type="PANTHER" id="PTHR33744:SF1">
    <property type="entry name" value="DNA-BINDING TRANSCRIPTIONAL ACTIVATOR ADER"/>
    <property type="match status" value="1"/>
</dbReference>
<organism evidence="3 4">
    <name type="scientific">Nocardioides jejuensis</name>
    <dbReference type="NCBI Taxonomy" id="2502782"/>
    <lineage>
        <taxon>Bacteria</taxon>
        <taxon>Bacillati</taxon>
        <taxon>Actinomycetota</taxon>
        <taxon>Actinomycetes</taxon>
        <taxon>Propionibacteriales</taxon>
        <taxon>Nocardioidaceae</taxon>
        <taxon>Nocardioides</taxon>
    </lineage>
</organism>
<dbReference type="InterPro" id="IPR025736">
    <property type="entry name" value="PucR_C-HTH_dom"/>
</dbReference>
<feature type="domain" description="PucR C-terminal helix-turn-helix" evidence="2">
    <location>
        <begin position="433"/>
        <end position="491"/>
    </location>
</feature>
<reference evidence="3 4" key="1">
    <citation type="submission" date="2019-03" db="EMBL/GenBank/DDBJ databases">
        <authorList>
            <person name="Kim M.K.M."/>
        </authorList>
    </citation>
    <scope>NUCLEOTIDE SEQUENCE [LARGE SCALE GENOMIC DNA]</scope>
    <source>
        <strain evidence="3 4">18JY15-6</strain>
    </source>
</reference>
<dbReference type="InterPro" id="IPR051448">
    <property type="entry name" value="CdaR-like_regulators"/>
</dbReference>
<dbReference type="Proteomes" id="UP000295453">
    <property type="component" value="Unassembled WGS sequence"/>
</dbReference>
<gene>
    <name evidence="3" type="ORF">EPD65_03220</name>
</gene>
<protein>
    <submittedName>
        <fullName evidence="3">PucR family transcriptional regulator</fullName>
    </submittedName>
</protein>
<evidence type="ECO:0000259" key="1">
    <source>
        <dbReference type="Pfam" id="PF07905"/>
    </source>
</evidence>
<dbReference type="EMBL" id="SJZJ01000003">
    <property type="protein sequence ID" value="TCJ30590.1"/>
    <property type="molecule type" value="Genomic_DNA"/>
</dbReference>
<sequence length="497" mass="52229">MVTLARLLDETALGLVPVIDLHRDETVRWVATSELDDPAPFLEGGEVLLTTGLETAGWSQEWEAYVARLLDVGVVAIGLALGLTYRAMPESLAAACRDQGMALFVVPRETRFVAISRALAAHLQQEEDAATRAALDAQRALTQAALREDDPAALVEQLAAAGGMAAIVSARGGLVVGPFGSRPELLDLALVDEAVEKMRPQGLRAAASLSSPGGTLLVQPIGVGDRPTQYLVAGFAGRVTETERSTVGTAIALLGLAEQRRRASREADRRLRSRAVELLATGDLRTAAVLLGAGSGPRPRLPRTAVVLRCRGTLPRLEDGLEMLEAVPLLAALAPVDGGVELVGIARANDAAALADRLALAGLRVGIGEAAAREGLATSHATAGEALAMTSSTLPVVAWADRVRSGVLSLLDDARAQAFAASYLAPLADDATLLEALDSYLRHHGSLLKVAEDLGVHRNTVRHRVERIESLLGRSLADPQVRADAWIAMRAQADMGA</sequence>
<keyword evidence="4" id="KW-1185">Reference proteome</keyword>
<proteinExistence type="predicted"/>
<evidence type="ECO:0000259" key="2">
    <source>
        <dbReference type="Pfam" id="PF13556"/>
    </source>
</evidence>
<dbReference type="RefSeq" id="WP_131581715.1">
    <property type="nucleotide sequence ID" value="NZ_SJZJ01000003.1"/>
</dbReference>
<dbReference type="Gene3D" id="1.10.10.2840">
    <property type="entry name" value="PucR C-terminal helix-turn-helix domain"/>
    <property type="match status" value="1"/>
</dbReference>